<dbReference type="STRING" id="31234.E3MTC3"/>
<dbReference type="PROSITE" id="PS50878">
    <property type="entry name" value="RT_POL"/>
    <property type="match status" value="1"/>
</dbReference>
<dbReference type="OrthoDB" id="5875724at2759"/>
<evidence type="ECO:0000259" key="1">
    <source>
        <dbReference type="PROSITE" id="PS50878"/>
    </source>
</evidence>
<evidence type="ECO:0000313" key="2">
    <source>
        <dbReference type="EMBL" id="EFP08785.1"/>
    </source>
</evidence>
<dbReference type="InterPro" id="IPR000477">
    <property type="entry name" value="RT_dom"/>
</dbReference>
<dbReference type="CDD" id="cd01650">
    <property type="entry name" value="RT_nLTR_like"/>
    <property type="match status" value="1"/>
</dbReference>
<dbReference type="HOGENOM" id="CLU_000680_20_5_1"/>
<proteinExistence type="predicted"/>
<dbReference type="PRINTS" id="PR01345">
    <property type="entry name" value="CERVTRCPTASE"/>
</dbReference>
<dbReference type="OMA" id="CISALEC"/>
<dbReference type="Proteomes" id="UP000008281">
    <property type="component" value="Unassembled WGS sequence"/>
</dbReference>
<dbReference type="eggNOG" id="KOG1075">
    <property type="taxonomic scope" value="Eukaryota"/>
</dbReference>
<feature type="domain" description="Reverse transcriptase" evidence="1">
    <location>
        <begin position="195"/>
        <end position="437"/>
    </location>
</feature>
<evidence type="ECO:0000313" key="3">
    <source>
        <dbReference type="Proteomes" id="UP000008281"/>
    </source>
</evidence>
<dbReference type="PANTHER" id="PTHR33332">
    <property type="entry name" value="REVERSE TRANSCRIPTASE DOMAIN-CONTAINING PROTEIN"/>
    <property type="match status" value="1"/>
</dbReference>
<keyword evidence="3" id="KW-1185">Reference proteome</keyword>
<organism evidence="3">
    <name type="scientific">Caenorhabditis remanei</name>
    <name type="common">Caenorhabditis vulgaris</name>
    <dbReference type="NCBI Taxonomy" id="31234"/>
    <lineage>
        <taxon>Eukaryota</taxon>
        <taxon>Metazoa</taxon>
        <taxon>Ecdysozoa</taxon>
        <taxon>Nematoda</taxon>
        <taxon>Chromadorea</taxon>
        <taxon>Rhabditida</taxon>
        <taxon>Rhabditina</taxon>
        <taxon>Rhabditomorpha</taxon>
        <taxon>Rhabditoidea</taxon>
        <taxon>Rhabditidae</taxon>
        <taxon>Peloderinae</taxon>
        <taxon>Caenorhabditis</taxon>
    </lineage>
</organism>
<sequence length="662" mass="77039">MFDDLAKLIMNMIDTFIPTKVIRPYQPSHSVETKLLQKKKLMIWRKEGNSPYYKDIAAQLKNSLIKSENERVSNRLNSGSKNLFQFIKSEYKGNTDIPSMKCNYRDEVIVDDESKSELFGSCFSEYFHTDEEDIHDIVNPIKTSCNDILFVPAQIELLLSKLKSRNNTSPDNIPAIFLKKACTSLALPLSIIFRESYRVGRLPSLWKTAIVLPLHKKGSRSDPSNYRPISLTSNICKVMEKTVRKHVVDHLTEFELISKRQFGFRNRRSTVSQLLVYQNKLISNMLNGLDTHSIYIDFQRAFDTVPITKLIHKLQSFGISNKLRKWIESFISERRFQVMVNGTLSTERPVLSGVPQGSVLGPTLFLLYINCIGTEFISNHLLFADDLKIYSPCNKSIDTDLRTLEKWCDTWKMKVAPMKCEHIIFSHKNKPAIDSDLNLKLNDMPIPAVTTVRDLGIYFSSQLSFTHHHALIIRKAHQRINIFFSVLKYASWKVFIKCYVVYIRPLLEYGTVVTSPIQKENIIMLESVQKSFIFRVYKKFKMSYSSYFEALEECDLKSLEHRRLCIDLIFTYKLMVTKEIIIDDPIFEFLDHSRLRRHRYYLKSITTNSNKLSSQILSNRVFRCWNSLSELVFPVKPSTAVFKSRICKYDLNHFLSLNPTNY</sequence>
<dbReference type="InterPro" id="IPR043502">
    <property type="entry name" value="DNA/RNA_pol_sf"/>
</dbReference>
<dbReference type="EMBL" id="DS268476">
    <property type="protein sequence ID" value="EFP08785.1"/>
    <property type="molecule type" value="Genomic_DNA"/>
</dbReference>
<protein>
    <recommendedName>
        <fullName evidence="1">Reverse transcriptase domain-containing protein</fullName>
    </recommendedName>
</protein>
<gene>
    <name evidence="2" type="ORF">CRE_19860</name>
</gene>
<accession>E3MTC3</accession>
<reference evidence="2" key="1">
    <citation type="submission" date="2007-07" db="EMBL/GenBank/DDBJ databases">
        <title>PCAP assembly of the Caenorhabditis remanei genome.</title>
        <authorList>
            <consortium name="The Caenorhabditis remanei Sequencing Consortium"/>
            <person name="Wilson R.K."/>
        </authorList>
    </citation>
    <scope>NUCLEOTIDE SEQUENCE [LARGE SCALE GENOMIC DNA]</scope>
    <source>
        <strain evidence="2">PB4641</strain>
    </source>
</reference>
<name>E3MTC3_CAERE</name>
<dbReference type="Pfam" id="PF00078">
    <property type="entry name" value="RVT_1"/>
    <property type="match status" value="1"/>
</dbReference>
<dbReference type="SUPFAM" id="SSF56672">
    <property type="entry name" value="DNA/RNA polymerases"/>
    <property type="match status" value="1"/>
</dbReference>
<dbReference type="AlphaFoldDB" id="E3MTC3"/>
<dbReference type="InParanoid" id="E3MTC3"/>
<dbReference type="Gene3D" id="3.30.70.270">
    <property type="match status" value="1"/>
</dbReference>
<dbReference type="InterPro" id="IPR043128">
    <property type="entry name" value="Rev_trsase/Diguanyl_cyclase"/>
</dbReference>